<gene>
    <name evidence="1" type="ORF">EIP75_13890</name>
</gene>
<name>A0A3R8YMB9_9BURK</name>
<proteinExistence type="predicted"/>
<dbReference type="AlphaFoldDB" id="A0A3R8YMB9"/>
<dbReference type="OrthoDB" id="9803986at2"/>
<accession>A0A3R8YMB9</accession>
<dbReference type="Proteomes" id="UP000269265">
    <property type="component" value="Unassembled WGS sequence"/>
</dbReference>
<organism evidence="1 2">
    <name type="scientific">Aquabacterium soli</name>
    <dbReference type="NCBI Taxonomy" id="2493092"/>
    <lineage>
        <taxon>Bacteria</taxon>
        <taxon>Pseudomonadati</taxon>
        <taxon>Pseudomonadota</taxon>
        <taxon>Betaproteobacteria</taxon>
        <taxon>Burkholderiales</taxon>
        <taxon>Aquabacterium</taxon>
    </lineage>
</organism>
<evidence type="ECO:0000313" key="2">
    <source>
        <dbReference type="Proteomes" id="UP000269265"/>
    </source>
</evidence>
<sequence>MPGLPHGKPAGVPCPHLDEALRCGLFGRPERPTVCGSLKPAADMCGPDRAHAMHWLSELERATG</sequence>
<protein>
    <submittedName>
        <fullName evidence="1">YkgJ family cysteine cluster protein</fullName>
    </submittedName>
</protein>
<comment type="caution">
    <text evidence="1">The sequence shown here is derived from an EMBL/GenBank/DDBJ whole genome shotgun (WGS) entry which is preliminary data.</text>
</comment>
<evidence type="ECO:0000313" key="1">
    <source>
        <dbReference type="EMBL" id="RRS03680.1"/>
    </source>
</evidence>
<keyword evidence="2" id="KW-1185">Reference proteome</keyword>
<reference evidence="1 2" key="1">
    <citation type="submission" date="2018-12" db="EMBL/GenBank/DDBJ databases">
        <title>The whole draft genome of Aquabacterium sp. SJQ9.</title>
        <authorList>
            <person name="Sun L."/>
            <person name="Gao X."/>
            <person name="Chen W."/>
            <person name="Huang K."/>
        </authorList>
    </citation>
    <scope>NUCLEOTIDE SEQUENCE [LARGE SCALE GENOMIC DNA]</scope>
    <source>
        <strain evidence="1 2">SJQ9</strain>
    </source>
</reference>
<dbReference type="EMBL" id="RSED01000010">
    <property type="protein sequence ID" value="RRS03680.1"/>
    <property type="molecule type" value="Genomic_DNA"/>
</dbReference>